<organism evidence="1 2">
    <name type="scientific">Photobacterium damselae</name>
    <dbReference type="NCBI Taxonomy" id="38293"/>
    <lineage>
        <taxon>Bacteria</taxon>
        <taxon>Pseudomonadati</taxon>
        <taxon>Pseudomonadota</taxon>
        <taxon>Gammaproteobacteria</taxon>
        <taxon>Vibrionales</taxon>
        <taxon>Vibrionaceae</taxon>
        <taxon>Photobacterium</taxon>
    </lineage>
</organism>
<evidence type="ECO:0000313" key="1">
    <source>
        <dbReference type="EMBL" id="SPY28927.1"/>
    </source>
</evidence>
<reference evidence="1 2" key="1">
    <citation type="submission" date="2018-06" db="EMBL/GenBank/DDBJ databases">
        <authorList>
            <consortium name="Pathogen Informatics"/>
            <person name="Doyle S."/>
        </authorList>
    </citation>
    <scope>NUCLEOTIDE SEQUENCE [LARGE SCALE GENOMIC DNA]</scope>
    <source>
        <strain evidence="1 2">NCTC11647</strain>
    </source>
</reference>
<dbReference type="EMBL" id="UATL01000001">
    <property type="protein sequence ID" value="SPY28927.1"/>
    <property type="molecule type" value="Genomic_DNA"/>
</dbReference>
<dbReference type="EC" id="4.2.1.46" evidence="1"/>
<sequence>MQNDVSAVAINKTAVFDSGFFVPNKPVSITFYKDLITHISYRSGYDIRYAIDATKN</sequence>
<protein>
    <submittedName>
        <fullName evidence="1">dTDP-glucose 4,6-dehydratase 2</fullName>
        <ecNumber evidence="1">4.2.1.46</ecNumber>
    </submittedName>
</protein>
<accession>A0A2X1WDF3</accession>
<gene>
    <name evidence="1" type="primary">rffG_2</name>
    <name evidence="1" type="ORF">NCTC11647_02031</name>
</gene>
<dbReference type="GO" id="GO:0008460">
    <property type="term" value="F:dTDP-glucose 4,6-dehydratase activity"/>
    <property type="evidence" value="ECO:0007669"/>
    <property type="project" value="UniProtKB-EC"/>
</dbReference>
<name>A0A2X1WDF3_PHODM</name>
<dbReference type="AlphaFoldDB" id="A0A2X1WDF3"/>
<dbReference type="Proteomes" id="UP000251647">
    <property type="component" value="Unassembled WGS sequence"/>
</dbReference>
<proteinExistence type="predicted"/>
<evidence type="ECO:0000313" key="2">
    <source>
        <dbReference type="Proteomes" id="UP000251647"/>
    </source>
</evidence>
<keyword evidence="1" id="KW-0456">Lyase</keyword>